<gene>
    <name evidence="2" type="ORF">B0T14DRAFT_531076</name>
</gene>
<dbReference type="Proteomes" id="UP001175000">
    <property type="component" value="Unassembled WGS sequence"/>
</dbReference>
<proteinExistence type="predicted"/>
<feature type="compositionally biased region" description="Low complexity" evidence="1">
    <location>
        <begin position="60"/>
        <end position="77"/>
    </location>
</feature>
<feature type="region of interest" description="Disordered" evidence="1">
    <location>
        <begin position="105"/>
        <end position="162"/>
    </location>
</feature>
<reference evidence="2" key="1">
    <citation type="submission" date="2023-06" db="EMBL/GenBank/DDBJ databases">
        <title>Genome-scale phylogeny and comparative genomics of the fungal order Sordariales.</title>
        <authorList>
            <consortium name="Lawrence Berkeley National Laboratory"/>
            <person name="Hensen N."/>
            <person name="Bonometti L."/>
            <person name="Westerberg I."/>
            <person name="Brannstrom I.O."/>
            <person name="Guillou S."/>
            <person name="Cros-Aarteil S."/>
            <person name="Calhoun S."/>
            <person name="Haridas S."/>
            <person name="Kuo A."/>
            <person name="Mondo S."/>
            <person name="Pangilinan J."/>
            <person name="Riley R."/>
            <person name="Labutti K."/>
            <person name="Andreopoulos B."/>
            <person name="Lipzen A."/>
            <person name="Chen C."/>
            <person name="Yanf M."/>
            <person name="Daum C."/>
            <person name="Ng V."/>
            <person name="Clum A."/>
            <person name="Steindorff A."/>
            <person name="Ohm R."/>
            <person name="Martin F."/>
            <person name="Silar P."/>
            <person name="Natvig D."/>
            <person name="Lalanne C."/>
            <person name="Gautier V."/>
            <person name="Ament-Velasquez S.L."/>
            <person name="Kruys A."/>
            <person name="Hutchinson M.I."/>
            <person name="Powell A.J."/>
            <person name="Barry K."/>
            <person name="Miller A.N."/>
            <person name="Grigoriev I.V."/>
            <person name="Debuchy R."/>
            <person name="Gladieux P."/>
            <person name="Thoren M.H."/>
            <person name="Johannesson H."/>
        </authorList>
    </citation>
    <scope>NUCLEOTIDE SEQUENCE</scope>
    <source>
        <strain evidence="2">CBS 606.72</strain>
    </source>
</reference>
<comment type="caution">
    <text evidence="2">The sequence shown here is derived from an EMBL/GenBank/DDBJ whole genome shotgun (WGS) entry which is preliminary data.</text>
</comment>
<dbReference type="EMBL" id="JAULSU010000007">
    <property type="protein sequence ID" value="KAK0611811.1"/>
    <property type="molecule type" value="Genomic_DNA"/>
</dbReference>
<feature type="compositionally biased region" description="Low complexity" evidence="1">
    <location>
        <begin position="105"/>
        <end position="116"/>
    </location>
</feature>
<name>A0AA39TNT0_9PEZI</name>
<sequence>MSAMSWSAQVFGRRSGCLLNAAMTRGNTPATIRQCTRHVATAAKPRATKKAATSSEDAVAATKKSLSTKSPATTSAKTPRKKKAETVASEPAVLEDIAVAPKKSARAASTKTAAVTPKKKAEVKSPAVPVESKTMPVRPYQPRPFPVDQSGSATPKPVDVKSPEYKQAARKWTSLMVALPILAVSSYYLFDRLALGNEPKGLETLRKASSPLSTQPKTPED</sequence>
<organism evidence="2 3">
    <name type="scientific">Immersiella caudata</name>
    <dbReference type="NCBI Taxonomy" id="314043"/>
    <lineage>
        <taxon>Eukaryota</taxon>
        <taxon>Fungi</taxon>
        <taxon>Dikarya</taxon>
        <taxon>Ascomycota</taxon>
        <taxon>Pezizomycotina</taxon>
        <taxon>Sordariomycetes</taxon>
        <taxon>Sordariomycetidae</taxon>
        <taxon>Sordariales</taxon>
        <taxon>Lasiosphaeriaceae</taxon>
        <taxon>Immersiella</taxon>
    </lineage>
</organism>
<evidence type="ECO:0000313" key="3">
    <source>
        <dbReference type="Proteomes" id="UP001175000"/>
    </source>
</evidence>
<feature type="region of interest" description="Disordered" evidence="1">
    <location>
        <begin position="43"/>
        <end position="90"/>
    </location>
</feature>
<protein>
    <submittedName>
        <fullName evidence="2">Uncharacterized protein</fullName>
    </submittedName>
</protein>
<accession>A0AA39TNT0</accession>
<dbReference type="AlphaFoldDB" id="A0AA39TNT0"/>
<feature type="compositionally biased region" description="Low complexity" evidence="1">
    <location>
        <begin position="43"/>
        <end position="53"/>
    </location>
</feature>
<evidence type="ECO:0000313" key="2">
    <source>
        <dbReference type="EMBL" id="KAK0611811.1"/>
    </source>
</evidence>
<keyword evidence="3" id="KW-1185">Reference proteome</keyword>
<evidence type="ECO:0000256" key="1">
    <source>
        <dbReference type="SAM" id="MobiDB-lite"/>
    </source>
</evidence>